<protein>
    <submittedName>
        <fullName evidence="4">Alpha/beta hydrolase</fullName>
    </submittedName>
</protein>
<sequence length="310" mass="33141">MDITTTDAIERLGPPQEPGLPPGFTDTFESLLVRTPRLRHHAVVGGRGPALLLINGWPQTWYAWRHVLPALARQHTVVAVEPRGSGRSDKPAAGYDTGSLAADLAAVMERLGHHEYAVIGHDVGMWIGFALAADHPERVTRLAVAEAAIPGVSADPAFFGPAGANERLFHFGFNRLGGLNEELVRGREALYFGHQFATKAAAGRPLERHAVDVYVAALAAGPDALRASFEPYRAIDETVRQNTARRATRLPVPVLAVGGSESLGAAVGATMAAVADDVTPRVLDGCGHFPAEEAPEEFLGELLPFLRRPL</sequence>
<evidence type="ECO:0000256" key="2">
    <source>
        <dbReference type="SAM" id="MobiDB-lite"/>
    </source>
</evidence>
<dbReference type="PANTHER" id="PTHR43329">
    <property type="entry name" value="EPOXIDE HYDROLASE"/>
    <property type="match status" value="1"/>
</dbReference>
<organism evidence="4 5">
    <name type="scientific">Pseudonocardia zijingensis</name>
    <dbReference type="NCBI Taxonomy" id="153376"/>
    <lineage>
        <taxon>Bacteria</taxon>
        <taxon>Bacillati</taxon>
        <taxon>Actinomycetota</taxon>
        <taxon>Actinomycetes</taxon>
        <taxon>Pseudonocardiales</taxon>
        <taxon>Pseudonocardiaceae</taxon>
        <taxon>Pseudonocardia</taxon>
    </lineage>
</organism>
<dbReference type="InterPro" id="IPR000639">
    <property type="entry name" value="Epox_hydrolase-like"/>
</dbReference>
<dbReference type="PRINTS" id="PR00412">
    <property type="entry name" value="EPOXHYDRLASE"/>
</dbReference>
<gene>
    <name evidence="4" type="ORF">GCM10009559_05150</name>
</gene>
<comment type="caution">
    <text evidence="4">The sequence shown here is derived from an EMBL/GenBank/DDBJ whole genome shotgun (WGS) entry which is preliminary data.</text>
</comment>
<feature type="region of interest" description="Disordered" evidence="2">
    <location>
        <begin position="1"/>
        <end position="22"/>
    </location>
</feature>
<dbReference type="RefSeq" id="WP_343938431.1">
    <property type="nucleotide sequence ID" value="NZ_BAAAHP010000013.1"/>
</dbReference>
<evidence type="ECO:0000256" key="1">
    <source>
        <dbReference type="ARBA" id="ARBA00022801"/>
    </source>
</evidence>
<accession>A0ABP3ZH09</accession>
<dbReference type="InterPro" id="IPR000073">
    <property type="entry name" value="AB_hydrolase_1"/>
</dbReference>
<keyword evidence="1 4" id="KW-0378">Hydrolase</keyword>
<keyword evidence="5" id="KW-1185">Reference proteome</keyword>
<proteinExistence type="predicted"/>
<reference evidence="5" key="1">
    <citation type="journal article" date="2019" name="Int. J. Syst. Evol. Microbiol.">
        <title>The Global Catalogue of Microorganisms (GCM) 10K type strain sequencing project: providing services to taxonomists for standard genome sequencing and annotation.</title>
        <authorList>
            <consortium name="The Broad Institute Genomics Platform"/>
            <consortium name="The Broad Institute Genome Sequencing Center for Infectious Disease"/>
            <person name="Wu L."/>
            <person name="Ma J."/>
        </authorList>
    </citation>
    <scope>NUCLEOTIDE SEQUENCE [LARGE SCALE GENOMIC DNA]</scope>
    <source>
        <strain evidence="5">JCM 11117</strain>
    </source>
</reference>
<evidence type="ECO:0000313" key="5">
    <source>
        <dbReference type="Proteomes" id="UP001499967"/>
    </source>
</evidence>
<dbReference type="Pfam" id="PF00561">
    <property type="entry name" value="Abhydrolase_1"/>
    <property type="match status" value="1"/>
</dbReference>
<evidence type="ECO:0000259" key="3">
    <source>
        <dbReference type="Pfam" id="PF00561"/>
    </source>
</evidence>
<dbReference type="InterPro" id="IPR029058">
    <property type="entry name" value="AB_hydrolase_fold"/>
</dbReference>
<dbReference type="SUPFAM" id="SSF53474">
    <property type="entry name" value="alpha/beta-Hydrolases"/>
    <property type="match status" value="1"/>
</dbReference>
<evidence type="ECO:0000313" key="4">
    <source>
        <dbReference type="EMBL" id="GAA0921958.1"/>
    </source>
</evidence>
<feature type="domain" description="AB hydrolase-1" evidence="3">
    <location>
        <begin position="49"/>
        <end position="294"/>
    </location>
</feature>
<dbReference type="Gene3D" id="3.40.50.1820">
    <property type="entry name" value="alpha/beta hydrolase"/>
    <property type="match status" value="1"/>
</dbReference>
<dbReference type="GO" id="GO:0016787">
    <property type="term" value="F:hydrolase activity"/>
    <property type="evidence" value="ECO:0007669"/>
    <property type="project" value="UniProtKB-KW"/>
</dbReference>
<dbReference type="Proteomes" id="UP001499967">
    <property type="component" value="Unassembled WGS sequence"/>
</dbReference>
<name>A0ABP3ZH09_9PSEU</name>
<dbReference type="EMBL" id="BAAAHP010000013">
    <property type="protein sequence ID" value="GAA0921958.1"/>
    <property type="molecule type" value="Genomic_DNA"/>
</dbReference>